<dbReference type="EMBL" id="CAJHNH020003201">
    <property type="protein sequence ID" value="CAG5128747.1"/>
    <property type="molecule type" value="Genomic_DNA"/>
</dbReference>
<keyword evidence="3" id="KW-1185">Reference proteome</keyword>
<gene>
    <name evidence="2" type="ORF">CUNI_LOCUS14305</name>
</gene>
<comment type="caution">
    <text evidence="2">The sequence shown here is derived from an EMBL/GenBank/DDBJ whole genome shotgun (WGS) entry which is preliminary data.</text>
</comment>
<feature type="compositionally biased region" description="Low complexity" evidence="1">
    <location>
        <begin position="257"/>
        <end position="270"/>
    </location>
</feature>
<dbReference type="GO" id="GO:0005576">
    <property type="term" value="C:extracellular region"/>
    <property type="evidence" value="ECO:0007669"/>
    <property type="project" value="GOC"/>
</dbReference>
<dbReference type="GO" id="GO:0003351">
    <property type="term" value="P:epithelial cilium movement involved in extracellular fluid movement"/>
    <property type="evidence" value="ECO:0007669"/>
    <property type="project" value="TreeGrafter"/>
</dbReference>
<sequence>MKKMRKMQPCRILAIPPLLLVDENIPEVVRLSEIHALWQMRNLLQELILWCLLKVLLENTGKGLSSILQKVRLEVYAFLTLTLSVLMFPQHQKSLEDLCPDVICLKDVCESMTEISDTQQRNLNSWCFAEHYKPDIFLQVLQEATYYLPYIEVYHANREEAVMLVLHNPYNRERQNNSNWHSELHSNTGFRNYQENTVESIQTWLKMKETEYKAARLSRETASLQKDEEEKQKTLEKAEKKGKRSPQRSGKIRSPGLSSTSSLEVQSTSLGNPYVRQGSLKAYQAEQMKQANEEEEKERSKAERLSRSAQKLKEKKEKEKTDKTRKSSIKMGQSKRNSETMSDLVDTSQTAFNVENQPVEEEYTLP</sequence>
<evidence type="ECO:0000313" key="3">
    <source>
        <dbReference type="Proteomes" id="UP000678393"/>
    </source>
</evidence>
<evidence type="ECO:0000256" key="1">
    <source>
        <dbReference type="SAM" id="MobiDB-lite"/>
    </source>
</evidence>
<dbReference type="Proteomes" id="UP000678393">
    <property type="component" value="Unassembled WGS sequence"/>
</dbReference>
<evidence type="ECO:0000313" key="2">
    <source>
        <dbReference type="EMBL" id="CAG5128747.1"/>
    </source>
</evidence>
<feature type="region of interest" description="Disordered" evidence="1">
    <location>
        <begin position="285"/>
        <end position="366"/>
    </location>
</feature>
<feature type="non-terminal residue" evidence="2">
    <location>
        <position position="366"/>
    </location>
</feature>
<reference evidence="2" key="1">
    <citation type="submission" date="2021-04" db="EMBL/GenBank/DDBJ databases">
        <authorList>
            <consortium name="Molecular Ecology Group"/>
        </authorList>
    </citation>
    <scope>NUCLEOTIDE SEQUENCE</scope>
</reference>
<dbReference type="PANTHER" id="PTHR21963:SF1">
    <property type="entry name" value="SPERM-ASSOCIATED ANTIGEN 17"/>
    <property type="match status" value="1"/>
</dbReference>
<feature type="compositionally biased region" description="Basic and acidic residues" evidence="1">
    <location>
        <begin position="297"/>
        <end position="325"/>
    </location>
</feature>
<dbReference type="GO" id="GO:1904158">
    <property type="term" value="P:axonemal central apparatus assembly"/>
    <property type="evidence" value="ECO:0007669"/>
    <property type="project" value="TreeGrafter"/>
</dbReference>
<name>A0A8S3ZH22_9EUPU</name>
<feature type="compositionally biased region" description="Polar residues" evidence="1">
    <location>
        <begin position="330"/>
        <end position="356"/>
    </location>
</feature>
<dbReference type="GO" id="GO:1990716">
    <property type="term" value="C:axonemal central apparatus"/>
    <property type="evidence" value="ECO:0007669"/>
    <property type="project" value="TreeGrafter"/>
</dbReference>
<feature type="region of interest" description="Disordered" evidence="1">
    <location>
        <begin position="221"/>
        <end position="272"/>
    </location>
</feature>
<accession>A0A8S3ZH22</accession>
<dbReference type="InterPro" id="IPR026173">
    <property type="entry name" value="SPAG17"/>
</dbReference>
<dbReference type="AlphaFoldDB" id="A0A8S3ZH22"/>
<dbReference type="OrthoDB" id="6156982at2759"/>
<dbReference type="PANTHER" id="PTHR21963">
    <property type="entry name" value="PF6"/>
    <property type="match status" value="1"/>
</dbReference>
<feature type="compositionally biased region" description="Basic and acidic residues" evidence="1">
    <location>
        <begin position="221"/>
        <end position="239"/>
    </location>
</feature>
<protein>
    <submittedName>
        <fullName evidence="2">Uncharacterized protein</fullName>
    </submittedName>
</protein>
<organism evidence="2 3">
    <name type="scientific">Candidula unifasciata</name>
    <dbReference type="NCBI Taxonomy" id="100452"/>
    <lineage>
        <taxon>Eukaryota</taxon>
        <taxon>Metazoa</taxon>
        <taxon>Spiralia</taxon>
        <taxon>Lophotrochozoa</taxon>
        <taxon>Mollusca</taxon>
        <taxon>Gastropoda</taxon>
        <taxon>Heterobranchia</taxon>
        <taxon>Euthyneura</taxon>
        <taxon>Panpulmonata</taxon>
        <taxon>Eupulmonata</taxon>
        <taxon>Stylommatophora</taxon>
        <taxon>Helicina</taxon>
        <taxon>Helicoidea</taxon>
        <taxon>Geomitridae</taxon>
        <taxon>Candidula</taxon>
    </lineage>
</organism>
<proteinExistence type="predicted"/>